<accession>A0A0A0CW88</accession>
<dbReference type="AlphaFoldDB" id="A0A0A0CW88"/>
<comment type="caution">
    <text evidence="1">The sequence shown here is derived from an EMBL/GenBank/DDBJ whole genome shotgun (WGS) entry which is preliminary data.</text>
</comment>
<feature type="non-terminal residue" evidence="1">
    <location>
        <position position="62"/>
    </location>
</feature>
<evidence type="ECO:0000313" key="2">
    <source>
        <dbReference type="Proteomes" id="UP000029995"/>
    </source>
</evidence>
<proteinExistence type="predicted"/>
<sequence>MRQGGLVLRSRMGRWPTSFESPLPLREGGRGRGFVPIEPAMSGNVPILIGVGLVRIRARTRA</sequence>
<dbReference type="EMBL" id="JANX01001134">
    <property type="protein sequence ID" value="KGM30015.1"/>
    <property type="molecule type" value="Genomic_DNA"/>
</dbReference>
<organism evidence="1 2">
    <name type="scientific">Inquilinus limosus MP06</name>
    <dbReference type="NCBI Taxonomy" id="1398085"/>
    <lineage>
        <taxon>Bacteria</taxon>
        <taxon>Pseudomonadati</taxon>
        <taxon>Pseudomonadota</taxon>
        <taxon>Alphaproteobacteria</taxon>
        <taxon>Rhodospirillales</taxon>
        <taxon>Rhodospirillaceae</taxon>
        <taxon>Inquilinus</taxon>
    </lineage>
</organism>
<evidence type="ECO:0000313" key="1">
    <source>
        <dbReference type="EMBL" id="KGM30015.1"/>
    </source>
</evidence>
<reference evidence="1 2" key="1">
    <citation type="submission" date="2014-01" db="EMBL/GenBank/DDBJ databases">
        <title>Genome sequence determination for a cystic fibrosis isolate, Inquilinus limosus.</title>
        <authorList>
            <person name="Pino M."/>
            <person name="Di Conza J."/>
            <person name="Gutkind G."/>
        </authorList>
    </citation>
    <scope>NUCLEOTIDE SEQUENCE [LARGE SCALE GENOMIC DNA]</scope>
    <source>
        <strain evidence="1 2">MP06</strain>
    </source>
</reference>
<protein>
    <submittedName>
        <fullName evidence="1">Uncharacterized protein</fullName>
    </submittedName>
</protein>
<name>A0A0A0CW88_9PROT</name>
<dbReference type="Proteomes" id="UP000029995">
    <property type="component" value="Unassembled WGS sequence"/>
</dbReference>
<gene>
    <name evidence="1" type="ORF">P409_35620</name>
</gene>